<feature type="compositionally biased region" description="Polar residues" evidence="1">
    <location>
        <begin position="300"/>
        <end position="310"/>
    </location>
</feature>
<protein>
    <submittedName>
        <fullName evidence="2">Uncharacterized protein</fullName>
    </submittedName>
</protein>
<accession>A0A316UCL8</accession>
<feature type="compositionally biased region" description="Polar residues" evidence="1">
    <location>
        <begin position="529"/>
        <end position="539"/>
    </location>
</feature>
<proteinExistence type="predicted"/>
<name>A0A316UCL8_9BASI</name>
<evidence type="ECO:0000313" key="3">
    <source>
        <dbReference type="Proteomes" id="UP000245942"/>
    </source>
</evidence>
<feature type="region of interest" description="Disordered" evidence="1">
    <location>
        <begin position="300"/>
        <end position="372"/>
    </location>
</feature>
<feature type="compositionally biased region" description="Low complexity" evidence="1">
    <location>
        <begin position="449"/>
        <end position="480"/>
    </location>
</feature>
<evidence type="ECO:0000313" key="2">
    <source>
        <dbReference type="EMBL" id="PWN20775.1"/>
    </source>
</evidence>
<feature type="region of interest" description="Disordered" evidence="1">
    <location>
        <begin position="447"/>
        <end position="539"/>
    </location>
</feature>
<evidence type="ECO:0000256" key="1">
    <source>
        <dbReference type="SAM" id="MobiDB-lite"/>
    </source>
</evidence>
<dbReference type="RefSeq" id="XP_025347935.1">
    <property type="nucleotide sequence ID" value="XM_025489664.1"/>
</dbReference>
<feature type="region of interest" description="Disordered" evidence="1">
    <location>
        <begin position="180"/>
        <end position="224"/>
    </location>
</feature>
<feature type="compositionally biased region" description="Low complexity" evidence="1">
    <location>
        <begin position="188"/>
        <end position="207"/>
    </location>
</feature>
<feature type="compositionally biased region" description="Low complexity" evidence="1">
    <location>
        <begin position="363"/>
        <end position="372"/>
    </location>
</feature>
<dbReference type="GeneID" id="37011398"/>
<feature type="compositionally biased region" description="Basic residues" evidence="1">
    <location>
        <begin position="499"/>
        <end position="510"/>
    </location>
</feature>
<feature type="compositionally biased region" description="Basic and acidic residues" evidence="1">
    <location>
        <begin position="511"/>
        <end position="528"/>
    </location>
</feature>
<feature type="compositionally biased region" description="Low complexity" evidence="1">
    <location>
        <begin position="398"/>
        <end position="430"/>
    </location>
</feature>
<feature type="region of interest" description="Disordered" evidence="1">
    <location>
        <begin position="398"/>
        <end position="433"/>
    </location>
</feature>
<sequence length="539" mass="57238">MSLVRQSYMKRPSMLHPVLPEIAEEPFRGWSFDGVRSHTQPEYQFSIDSQKRSQDPPSPPLRRGSLAPVNNHRSTASLDLARSVRAANSGPSSCIRPPTKSSFADSSSDEDDISTAVRRPLSLARRLLRPKRRQVALHGPTEVHCVSPTMRDSEEEDQDERADAFLGAAPSKAAKLLGLGAPESSVTPSETLKLSRSSSVSSAPSESSRVHGSRYPSSILQKASPSRLAGTSRLALNFPTAEVGVGLGIVLPSIPSVPTPTLSYNRNRRPMLVGVAAPHPSKISDPALVALQRAAAAATMTTSDYGHPSSWQPPAPSRRHTSPNTSSEGTLPSRPTIGRRSCSSGPLPAVGPAPSAPLPCPPSSLSRDSSSSSSCSSASSYSTLSSSSCCCPGEPSVATSTSTSASASPPSRPLSHISTSSSSRSSTSTDEGSREIAAVLRYLDGDFATSPTSPNSPTSLTSASPTQSSSQIPSQVQSRSCNVSVGLDVELGEDQQQRQRQRPRQKQRQKQRVELGQKQEQKTSKDTFHTATVPNSNFW</sequence>
<dbReference type="AlphaFoldDB" id="A0A316UCL8"/>
<feature type="region of interest" description="Disordered" evidence="1">
    <location>
        <begin position="41"/>
        <end position="114"/>
    </location>
</feature>
<keyword evidence="3" id="KW-1185">Reference proteome</keyword>
<organism evidence="2 3">
    <name type="scientific">Pseudomicrostroma glucosiphilum</name>
    <dbReference type="NCBI Taxonomy" id="1684307"/>
    <lineage>
        <taxon>Eukaryota</taxon>
        <taxon>Fungi</taxon>
        <taxon>Dikarya</taxon>
        <taxon>Basidiomycota</taxon>
        <taxon>Ustilaginomycotina</taxon>
        <taxon>Exobasidiomycetes</taxon>
        <taxon>Microstromatales</taxon>
        <taxon>Microstromatales incertae sedis</taxon>
        <taxon>Pseudomicrostroma</taxon>
    </lineage>
</organism>
<gene>
    <name evidence="2" type="ORF">BCV69DRAFT_199241</name>
</gene>
<feature type="compositionally biased region" description="Polar residues" evidence="1">
    <location>
        <begin position="215"/>
        <end position="224"/>
    </location>
</feature>
<feature type="compositionally biased region" description="Pro residues" evidence="1">
    <location>
        <begin position="349"/>
        <end position="362"/>
    </location>
</feature>
<reference evidence="2 3" key="1">
    <citation type="journal article" date="2018" name="Mol. Biol. Evol.">
        <title>Broad Genomic Sampling Reveals a Smut Pathogenic Ancestry of the Fungal Clade Ustilaginomycotina.</title>
        <authorList>
            <person name="Kijpornyongpan T."/>
            <person name="Mondo S.J."/>
            <person name="Barry K."/>
            <person name="Sandor L."/>
            <person name="Lee J."/>
            <person name="Lipzen A."/>
            <person name="Pangilinan J."/>
            <person name="LaButti K."/>
            <person name="Hainaut M."/>
            <person name="Henrissat B."/>
            <person name="Grigoriev I.V."/>
            <person name="Spatafora J.W."/>
            <person name="Aime M.C."/>
        </authorList>
    </citation>
    <scope>NUCLEOTIDE SEQUENCE [LARGE SCALE GENOMIC DNA]</scope>
    <source>
        <strain evidence="2 3">MCA 4718</strain>
    </source>
</reference>
<dbReference type="EMBL" id="KZ819327">
    <property type="protein sequence ID" value="PWN20775.1"/>
    <property type="molecule type" value="Genomic_DNA"/>
</dbReference>
<dbReference type="Proteomes" id="UP000245942">
    <property type="component" value="Unassembled WGS sequence"/>
</dbReference>